<sequence>MYNDAMTHNNLFLKLKITPYKVVGPCVRSARIATTILLANPAVKQQCLHSCVSAWRGSVSKGMPGGVGVEASALIIVALHLAHFGNSTGIEQVDLHVAWKSTLRFGMSLSNVLTATSIFSGGHNFFSGSGLGGQQIFFTGHSGLGHDAVELHEDAASLIIGTFPNASLRYFVITYLFSYALQYHPVEVVEEVAAPRQQYEAVPNVLVELMEHPVAILLSSRPVAMALHFMSRLPSCAMCSRFLICCRATNDGRHGYALQYHPVEVVEEVAAPRQQYEAVPNVLVELMEHPVAILLSSRPVAMALHFMSRLPSCAMCSRFLICCRATNDGRHGSGNGQATSLEEQITVGGEKSSSGDHEPEDEALAGLPPGGLTSVTLFTGPDYTDMEIPTRYFVYTPIQTGVKLTRASMGVSQNIMPSAGLSETLCAAAAAQEQARRSGAGRAIRGGRDSLMHLDAPALLFALPTLCGSDHRPRLKFAINTDENECIEFVYGGCDGNGNNFKTLDECEAACKN</sequence>
<name>A0ACC0KZ74_CHOFU</name>
<dbReference type="EMBL" id="CM046127">
    <property type="protein sequence ID" value="KAI8441516.1"/>
    <property type="molecule type" value="Genomic_DNA"/>
</dbReference>
<organism evidence="1 2">
    <name type="scientific">Choristoneura fumiferana</name>
    <name type="common">Spruce budworm moth</name>
    <name type="synonym">Archips fumiferana</name>
    <dbReference type="NCBI Taxonomy" id="7141"/>
    <lineage>
        <taxon>Eukaryota</taxon>
        <taxon>Metazoa</taxon>
        <taxon>Ecdysozoa</taxon>
        <taxon>Arthropoda</taxon>
        <taxon>Hexapoda</taxon>
        <taxon>Insecta</taxon>
        <taxon>Pterygota</taxon>
        <taxon>Neoptera</taxon>
        <taxon>Endopterygota</taxon>
        <taxon>Lepidoptera</taxon>
        <taxon>Glossata</taxon>
        <taxon>Ditrysia</taxon>
        <taxon>Tortricoidea</taxon>
        <taxon>Tortricidae</taxon>
        <taxon>Tortricinae</taxon>
        <taxon>Choristoneura</taxon>
    </lineage>
</organism>
<comment type="caution">
    <text evidence="1">The sequence shown here is derived from an EMBL/GenBank/DDBJ whole genome shotgun (WGS) entry which is preliminary data.</text>
</comment>
<evidence type="ECO:0000313" key="1">
    <source>
        <dbReference type="EMBL" id="KAI8441516.1"/>
    </source>
</evidence>
<dbReference type="Proteomes" id="UP001064048">
    <property type="component" value="Chromosome 27"/>
</dbReference>
<evidence type="ECO:0000313" key="2">
    <source>
        <dbReference type="Proteomes" id="UP001064048"/>
    </source>
</evidence>
<protein>
    <submittedName>
        <fullName evidence="1">Uncharacterized protein</fullName>
    </submittedName>
</protein>
<keyword evidence="2" id="KW-1185">Reference proteome</keyword>
<proteinExistence type="predicted"/>
<gene>
    <name evidence="1" type="ORF">MSG28_015104</name>
</gene>
<accession>A0ACC0KZ74</accession>
<reference evidence="1 2" key="1">
    <citation type="journal article" date="2022" name="Genome Biol. Evol.">
        <title>The Spruce Budworm Genome: Reconstructing the Evolutionary History of Antifreeze Proteins.</title>
        <authorList>
            <person name="Beliveau C."/>
            <person name="Gagne P."/>
            <person name="Picq S."/>
            <person name="Vernygora O."/>
            <person name="Keeling C.I."/>
            <person name="Pinkney K."/>
            <person name="Doucet D."/>
            <person name="Wen F."/>
            <person name="Johnston J.S."/>
            <person name="Maaroufi H."/>
            <person name="Boyle B."/>
            <person name="Laroche J."/>
            <person name="Dewar K."/>
            <person name="Juretic N."/>
            <person name="Blackburn G."/>
            <person name="Nisole A."/>
            <person name="Brunet B."/>
            <person name="Brandao M."/>
            <person name="Lumley L."/>
            <person name="Duan J."/>
            <person name="Quan G."/>
            <person name="Lucarotti C.J."/>
            <person name="Roe A.D."/>
            <person name="Sperling F.A.H."/>
            <person name="Levesque R.C."/>
            <person name="Cusson M."/>
        </authorList>
    </citation>
    <scope>NUCLEOTIDE SEQUENCE [LARGE SCALE GENOMIC DNA]</scope>
    <source>
        <strain evidence="1">Glfc:IPQL:Cfum</strain>
    </source>
</reference>